<feature type="region of interest" description="Disordered" evidence="1">
    <location>
        <begin position="84"/>
        <end position="104"/>
    </location>
</feature>
<gene>
    <name evidence="2" type="ORF">AXF42_Ash002076</name>
</gene>
<proteinExistence type="predicted"/>
<accession>A0A2I0AMJ6</accession>
<feature type="region of interest" description="Disordered" evidence="1">
    <location>
        <begin position="1"/>
        <end position="22"/>
    </location>
</feature>
<evidence type="ECO:0000313" key="2">
    <source>
        <dbReference type="EMBL" id="PKA56773.1"/>
    </source>
</evidence>
<evidence type="ECO:0000256" key="1">
    <source>
        <dbReference type="SAM" id="MobiDB-lite"/>
    </source>
</evidence>
<evidence type="ECO:0000313" key="3">
    <source>
        <dbReference type="Proteomes" id="UP000236161"/>
    </source>
</evidence>
<dbReference type="AlphaFoldDB" id="A0A2I0AMJ6"/>
<dbReference type="Proteomes" id="UP000236161">
    <property type="component" value="Unassembled WGS sequence"/>
</dbReference>
<keyword evidence="3" id="KW-1185">Reference proteome</keyword>
<sequence>MRNVPVGSGRRKTKPTSPGSHRLITITDDRRIHNETVLCFGSDAPGHAEKMEEQSVSSSKESDVNLNFSYPWISSFPATYLGKHSRNEEEQGMKKSNPKKQRIDRNCKELAMGCIGIEQRV</sequence>
<feature type="region of interest" description="Disordered" evidence="1">
    <location>
        <begin position="41"/>
        <end position="60"/>
    </location>
</feature>
<organism evidence="2 3">
    <name type="scientific">Apostasia shenzhenica</name>
    <dbReference type="NCBI Taxonomy" id="1088818"/>
    <lineage>
        <taxon>Eukaryota</taxon>
        <taxon>Viridiplantae</taxon>
        <taxon>Streptophyta</taxon>
        <taxon>Embryophyta</taxon>
        <taxon>Tracheophyta</taxon>
        <taxon>Spermatophyta</taxon>
        <taxon>Magnoliopsida</taxon>
        <taxon>Liliopsida</taxon>
        <taxon>Asparagales</taxon>
        <taxon>Orchidaceae</taxon>
        <taxon>Apostasioideae</taxon>
        <taxon>Apostasia</taxon>
    </lineage>
</organism>
<protein>
    <submittedName>
        <fullName evidence="2">Uncharacterized protein</fullName>
    </submittedName>
</protein>
<reference evidence="2 3" key="1">
    <citation type="journal article" date="2017" name="Nature">
        <title>The Apostasia genome and the evolution of orchids.</title>
        <authorList>
            <person name="Zhang G.Q."/>
            <person name="Liu K.W."/>
            <person name="Li Z."/>
            <person name="Lohaus R."/>
            <person name="Hsiao Y.Y."/>
            <person name="Niu S.C."/>
            <person name="Wang J.Y."/>
            <person name="Lin Y.C."/>
            <person name="Xu Q."/>
            <person name="Chen L.J."/>
            <person name="Yoshida K."/>
            <person name="Fujiwara S."/>
            <person name="Wang Z.W."/>
            <person name="Zhang Y.Q."/>
            <person name="Mitsuda N."/>
            <person name="Wang M."/>
            <person name="Liu G.H."/>
            <person name="Pecoraro L."/>
            <person name="Huang H.X."/>
            <person name="Xiao X.J."/>
            <person name="Lin M."/>
            <person name="Wu X.Y."/>
            <person name="Wu W.L."/>
            <person name="Chen Y.Y."/>
            <person name="Chang S.B."/>
            <person name="Sakamoto S."/>
            <person name="Ohme-Takagi M."/>
            <person name="Yagi M."/>
            <person name="Zeng S.J."/>
            <person name="Shen C.Y."/>
            <person name="Yeh C.M."/>
            <person name="Luo Y.B."/>
            <person name="Tsai W.C."/>
            <person name="Van de Peer Y."/>
            <person name="Liu Z.J."/>
        </authorList>
    </citation>
    <scope>NUCLEOTIDE SEQUENCE [LARGE SCALE GENOMIC DNA]</scope>
    <source>
        <strain evidence="3">cv. Shenzhen</strain>
        <tissue evidence="2">Stem</tissue>
    </source>
</reference>
<name>A0A2I0AMJ6_9ASPA</name>
<dbReference type="EMBL" id="KZ451969">
    <property type="protein sequence ID" value="PKA56773.1"/>
    <property type="molecule type" value="Genomic_DNA"/>
</dbReference>